<evidence type="ECO:0000259" key="13">
    <source>
        <dbReference type="Pfam" id="PF13243"/>
    </source>
</evidence>
<evidence type="ECO:0000256" key="8">
    <source>
        <dbReference type="ARBA" id="ARBA00023136"/>
    </source>
</evidence>
<dbReference type="PANTHER" id="PTHR11764">
    <property type="entry name" value="TERPENE CYCLASE/MUTASE FAMILY MEMBER"/>
    <property type="match status" value="1"/>
</dbReference>
<evidence type="ECO:0000256" key="1">
    <source>
        <dbReference type="ARBA" id="ARBA00004651"/>
    </source>
</evidence>
<dbReference type="InterPro" id="IPR003838">
    <property type="entry name" value="ABC3_permease_C"/>
</dbReference>
<reference evidence="15 16" key="1">
    <citation type="submission" date="2018-11" db="EMBL/GenBank/DDBJ databases">
        <title>Genomic Encyclopedia of Type Strains, Phase IV (KMG-IV): sequencing the most valuable type-strain genomes for metagenomic binning, comparative biology and taxonomic classification.</title>
        <authorList>
            <person name="Goeker M."/>
        </authorList>
    </citation>
    <scope>NUCLEOTIDE SEQUENCE [LARGE SCALE GENOMIC DNA]</scope>
    <source>
        <strain evidence="15 16">DSM 26537</strain>
    </source>
</reference>
<comment type="subcellular location">
    <subcellularLocation>
        <location evidence="1">Cell membrane</location>
        <topology evidence="1">Multi-pass membrane protein</topology>
    </subcellularLocation>
</comment>
<feature type="transmembrane region" description="Helical" evidence="9">
    <location>
        <begin position="1054"/>
        <end position="1080"/>
    </location>
</feature>
<evidence type="ECO:0000256" key="2">
    <source>
        <dbReference type="ARBA" id="ARBA00004999"/>
    </source>
</evidence>
<name>A0A3N1XQU2_9FIRM</name>
<dbReference type="PANTHER" id="PTHR11764:SF20">
    <property type="entry name" value="LANOSTEROL SYNTHASE"/>
    <property type="match status" value="1"/>
</dbReference>
<feature type="transmembrane region" description="Helical" evidence="9">
    <location>
        <begin position="1141"/>
        <end position="1162"/>
    </location>
</feature>
<dbReference type="Pfam" id="PF12704">
    <property type="entry name" value="MacB_PCD"/>
    <property type="match status" value="1"/>
</dbReference>
<feature type="signal peptide" evidence="10">
    <location>
        <begin position="1"/>
        <end position="26"/>
    </location>
</feature>
<keyword evidence="7 9" id="KW-1133">Transmembrane helix</keyword>
<evidence type="ECO:0000256" key="5">
    <source>
        <dbReference type="ARBA" id="ARBA00022692"/>
    </source>
</evidence>
<keyword evidence="10" id="KW-0732">Signal</keyword>
<feature type="chain" id="PRO_5018108839" evidence="10">
    <location>
        <begin position="27"/>
        <end position="1177"/>
    </location>
</feature>
<organism evidence="15 16">
    <name type="scientific">Mobilisporobacter senegalensis</name>
    <dbReference type="NCBI Taxonomy" id="1329262"/>
    <lineage>
        <taxon>Bacteria</taxon>
        <taxon>Bacillati</taxon>
        <taxon>Bacillota</taxon>
        <taxon>Clostridia</taxon>
        <taxon>Lachnospirales</taxon>
        <taxon>Lachnospiraceae</taxon>
        <taxon>Mobilisporobacter</taxon>
    </lineage>
</organism>
<proteinExistence type="inferred from homology"/>
<keyword evidence="6" id="KW-0677">Repeat</keyword>
<dbReference type="EMBL" id="RJVG01000004">
    <property type="protein sequence ID" value="ROR28638.1"/>
    <property type="molecule type" value="Genomic_DNA"/>
</dbReference>
<dbReference type="SUPFAM" id="SSF48239">
    <property type="entry name" value="Terpenoid cyclases/Protein prenyltransferases"/>
    <property type="match status" value="2"/>
</dbReference>
<feature type="domain" description="MacB-like periplasmic core" evidence="12">
    <location>
        <begin position="796"/>
        <end position="1022"/>
    </location>
</feature>
<dbReference type="OrthoDB" id="9791837at2"/>
<dbReference type="AlphaFoldDB" id="A0A3N1XQU2"/>
<feature type="transmembrane region" description="Helical" evidence="9">
    <location>
        <begin position="1107"/>
        <end position="1129"/>
    </location>
</feature>
<keyword evidence="5 9" id="KW-0812">Transmembrane</keyword>
<protein>
    <submittedName>
        <fullName evidence="15">Squalene/oxidosqualene cyclase-like protein</fullName>
    </submittedName>
</protein>
<comment type="similarity">
    <text evidence="3">Belongs to the terpene cyclase/mutase family.</text>
</comment>
<feature type="transmembrane region" description="Helical" evidence="9">
    <location>
        <begin position="795"/>
        <end position="816"/>
    </location>
</feature>
<evidence type="ECO:0000256" key="9">
    <source>
        <dbReference type="SAM" id="Phobius"/>
    </source>
</evidence>
<evidence type="ECO:0000256" key="4">
    <source>
        <dbReference type="ARBA" id="ARBA00022475"/>
    </source>
</evidence>
<evidence type="ECO:0000259" key="12">
    <source>
        <dbReference type="Pfam" id="PF12704"/>
    </source>
</evidence>
<evidence type="ECO:0000259" key="11">
    <source>
        <dbReference type="Pfam" id="PF02687"/>
    </source>
</evidence>
<dbReference type="GO" id="GO:0016104">
    <property type="term" value="P:triterpenoid biosynthetic process"/>
    <property type="evidence" value="ECO:0007669"/>
    <property type="project" value="InterPro"/>
</dbReference>
<gene>
    <name evidence="15" type="ORF">EDD66_104225</name>
</gene>
<dbReference type="InterPro" id="IPR032697">
    <property type="entry name" value="SQ_cyclase_N"/>
</dbReference>
<dbReference type="InterPro" id="IPR018333">
    <property type="entry name" value="Squalene_cyclase"/>
</dbReference>
<feature type="transmembrane region" description="Helical" evidence="9">
    <location>
        <begin position="752"/>
        <end position="774"/>
    </location>
</feature>
<dbReference type="Proteomes" id="UP000273083">
    <property type="component" value="Unassembled WGS sequence"/>
</dbReference>
<evidence type="ECO:0000256" key="7">
    <source>
        <dbReference type="ARBA" id="ARBA00022989"/>
    </source>
</evidence>
<sequence length="1177" mass="132495">MFKKVISFSLIIIFVVLLVNPVTANAAPVTEEQIEDSIVKAANYLMSLQTDRGLWQAGIRINPRETAYFMVTAKYLQIEDMENDLQTSAKWLLEHINKDGGWGFFDEGGKSDISITAIVRLALIVNGVDEGCEELKKSAVFVENNGGIKNSDIFCKTFYSLFDLYEEPWESPNSEIFFPDLSILYLDNTDEHSTYSSMAWGREAGIAMSVIKEYKKRENLHIKAQELNLAEQWMVSHQLEDGCWYTLLGTCLNMIALYEIDSVKHAPRISKGMKWINSNRDPDGYQKRFVLSVWDTSFAISALRKSNIDSSAESLLKAATWIMNAQTQGGGYNWSNVPSGGWSYNEYNILYPDNDDTALAITALNDLHFTSYSTEYKKRMAIEKGKEWLLYMQNDDGGWGTFERFNGDKDYKAPPESTEDPSVADVTGHVLTALASCGYTVDDQVVQNCIEYIKKDQNDQGAWYGRWGLCYLYGTSCILQGLSDIGYDMTDEFVVKAVDWIIAQQNNDGGWGEHFAWWSEKNGITFTKMGPSTPEQTAWAIMALMKVDSDKYMNEIEEGIKYLIENQEEYGGWEHPYYTVLGLNPYKNPYYPHYFSLAALSDYAKIKGIAINTPAENGELRTDQETNLMIDKFSYEDVAEDAISSIKKGVLNFSFEETGKNKFLLGLYNNSKDELEDVIVTVYDESNNDILVAYDFETLKGEERISKSLSFSSEKENQKNLKIVSTYTARGEKREISDSYQVTLTKERNVDISASTIIIIVIIVLLCVCLFIIFKNTNKQLIKFTFKNLGRNRSRTILTFIGIVIGISATAGSISLGQAFDQKLRKDFESFGAGRIIVLPEKVDISVSPPTQTFEKSASLRLDDDVVDELKKIENVKSVCPVINYETTVTFKGESTNCFIQFVDLDTFHQMTPLKIDKGSVLEKGDGLTANVGYDISTKAFSETIEVGDKLKIGNLEVNTKGVFKETDGLSGRIESIVTPNIVIYLPLEMVNKFVSKDYYDVIEVKVIDKNKTKATDEKINNILEDKYPNRIFSTVYTEKLQSTVSEILYQFDLIISFIGVFCLLVSGIGIMNMVIVNITERRQEIGIMMAVGAPYKTIMKTLILELTFLGIIGGIAGFVGGLLVVLITQYIAQILTVPNFAFIFSLSLFLGIAIVLFFGVIPIKKALKKEPIEALR</sequence>
<dbReference type="Pfam" id="PF13249">
    <property type="entry name" value="SQHop_cyclase_N"/>
    <property type="match status" value="1"/>
</dbReference>
<evidence type="ECO:0000256" key="10">
    <source>
        <dbReference type="SAM" id="SignalP"/>
    </source>
</evidence>
<dbReference type="GO" id="GO:0016866">
    <property type="term" value="F:intramolecular transferase activity"/>
    <property type="evidence" value="ECO:0007669"/>
    <property type="project" value="InterPro"/>
</dbReference>
<dbReference type="InterPro" id="IPR032696">
    <property type="entry name" value="SQ_cyclase_C"/>
</dbReference>
<accession>A0A3N1XQU2</accession>
<dbReference type="GO" id="GO:0005811">
    <property type="term" value="C:lipid droplet"/>
    <property type="evidence" value="ECO:0007669"/>
    <property type="project" value="InterPro"/>
</dbReference>
<feature type="domain" description="Squalene cyclase C-terminal" evidence="13">
    <location>
        <begin position="292"/>
        <end position="604"/>
    </location>
</feature>
<comment type="pathway">
    <text evidence="2">Secondary metabolite biosynthesis; hopanoid biosynthesis.</text>
</comment>
<evidence type="ECO:0000313" key="16">
    <source>
        <dbReference type="Proteomes" id="UP000273083"/>
    </source>
</evidence>
<evidence type="ECO:0000256" key="6">
    <source>
        <dbReference type="ARBA" id="ARBA00022737"/>
    </source>
</evidence>
<keyword evidence="4" id="KW-1003">Cell membrane</keyword>
<dbReference type="UniPathway" id="UPA00337"/>
<evidence type="ECO:0000256" key="3">
    <source>
        <dbReference type="ARBA" id="ARBA00009755"/>
    </source>
</evidence>
<feature type="domain" description="Squalene cyclase N-terminal" evidence="14">
    <location>
        <begin position="39"/>
        <end position="227"/>
    </location>
</feature>
<evidence type="ECO:0000313" key="15">
    <source>
        <dbReference type="EMBL" id="ROR28638.1"/>
    </source>
</evidence>
<keyword evidence="8 9" id="KW-0472">Membrane</keyword>
<keyword evidence="16" id="KW-1185">Reference proteome</keyword>
<dbReference type="InterPro" id="IPR008930">
    <property type="entry name" value="Terpenoid_cyclase/PrenylTrfase"/>
</dbReference>
<dbReference type="Pfam" id="PF02687">
    <property type="entry name" value="FtsX"/>
    <property type="match status" value="1"/>
</dbReference>
<dbReference type="InterPro" id="IPR025857">
    <property type="entry name" value="MacB_PCD"/>
</dbReference>
<dbReference type="Pfam" id="PF13243">
    <property type="entry name" value="SQHop_cyclase_C"/>
    <property type="match status" value="1"/>
</dbReference>
<dbReference type="GO" id="GO:0005886">
    <property type="term" value="C:plasma membrane"/>
    <property type="evidence" value="ECO:0007669"/>
    <property type="project" value="UniProtKB-SubCell"/>
</dbReference>
<dbReference type="Gene3D" id="1.50.10.20">
    <property type="match status" value="2"/>
</dbReference>
<evidence type="ECO:0000259" key="14">
    <source>
        <dbReference type="Pfam" id="PF13249"/>
    </source>
</evidence>
<dbReference type="RefSeq" id="WP_123609135.1">
    <property type="nucleotide sequence ID" value="NZ_RJVG01000004.1"/>
</dbReference>
<feature type="domain" description="ABC3 transporter permease C-terminal" evidence="11">
    <location>
        <begin position="1058"/>
        <end position="1172"/>
    </location>
</feature>
<comment type="caution">
    <text evidence="15">The sequence shown here is derived from an EMBL/GenBank/DDBJ whole genome shotgun (WGS) entry which is preliminary data.</text>
</comment>